<sequence length="127" mass="14147">MEKARQHPALTMAQGGWHILREEGALTLARHLPARFDLSVRAGFPAARKRRLAQQIRQDLWRELQQIRGFSPVIRVEAEGAGLVVTAGGRAARPFPKARAETRIAALLASPAHRARWLAHAQERQPA</sequence>
<gene>
    <name evidence="1" type="ORF">Ga0609869_000633</name>
</gene>
<proteinExistence type="predicted"/>
<evidence type="ECO:0000313" key="1">
    <source>
        <dbReference type="EMBL" id="MEX5727280.1"/>
    </source>
</evidence>
<organism evidence="1 2">
    <name type="scientific">Rhodovulum iodosum</name>
    <dbReference type="NCBI Taxonomy" id="68291"/>
    <lineage>
        <taxon>Bacteria</taxon>
        <taxon>Pseudomonadati</taxon>
        <taxon>Pseudomonadota</taxon>
        <taxon>Alphaproteobacteria</taxon>
        <taxon>Rhodobacterales</taxon>
        <taxon>Paracoccaceae</taxon>
        <taxon>Rhodovulum</taxon>
    </lineage>
</organism>
<accession>A0ABV3XPM2</accession>
<protein>
    <submittedName>
        <fullName evidence="1">Uncharacterized protein</fullName>
    </submittedName>
</protein>
<name>A0ABV3XPM2_9RHOB</name>
<dbReference type="EMBL" id="JBEHHI010000001">
    <property type="protein sequence ID" value="MEX5727280.1"/>
    <property type="molecule type" value="Genomic_DNA"/>
</dbReference>
<reference evidence="1 2" key="1">
    <citation type="submission" date="2024-06" db="EMBL/GenBank/DDBJ databases">
        <title>Genome of Rhodovulum iodosum, a marine photoferrotroph.</title>
        <authorList>
            <person name="Bianchini G."/>
            <person name="Nikeleit V."/>
            <person name="Kappler A."/>
            <person name="Bryce C."/>
            <person name="Sanchez-Baracaldo P."/>
        </authorList>
    </citation>
    <scope>NUCLEOTIDE SEQUENCE [LARGE SCALE GENOMIC DNA]</scope>
    <source>
        <strain evidence="1 2">UT/N1</strain>
    </source>
</reference>
<dbReference type="RefSeq" id="WP_369022833.1">
    <property type="nucleotide sequence ID" value="NZ_JBEHHI010000001.1"/>
</dbReference>
<keyword evidence="2" id="KW-1185">Reference proteome</keyword>
<dbReference type="Proteomes" id="UP001560019">
    <property type="component" value="Unassembled WGS sequence"/>
</dbReference>
<comment type="caution">
    <text evidence="1">The sequence shown here is derived from an EMBL/GenBank/DDBJ whole genome shotgun (WGS) entry which is preliminary data.</text>
</comment>
<evidence type="ECO:0000313" key="2">
    <source>
        <dbReference type="Proteomes" id="UP001560019"/>
    </source>
</evidence>